<dbReference type="Proteomes" id="UP000028824">
    <property type="component" value="Unassembled WGS sequence"/>
</dbReference>
<gene>
    <name evidence="2" type="ORF">CG50_08155</name>
</gene>
<organism evidence="2 3">
    <name type="scientific">Paenirhodobacter enshiensis</name>
    <dbReference type="NCBI Taxonomy" id="1105367"/>
    <lineage>
        <taxon>Bacteria</taxon>
        <taxon>Pseudomonadati</taxon>
        <taxon>Pseudomonadota</taxon>
        <taxon>Alphaproteobacteria</taxon>
        <taxon>Rhodobacterales</taxon>
        <taxon>Rhodobacter group</taxon>
        <taxon>Paenirhodobacter</taxon>
    </lineage>
</organism>
<dbReference type="EMBL" id="JFZB01000037">
    <property type="protein sequence ID" value="KFI24687.1"/>
    <property type="molecule type" value="Genomic_DNA"/>
</dbReference>
<dbReference type="SUPFAM" id="SSF51735">
    <property type="entry name" value="NAD(P)-binding Rossmann-fold domains"/>
    <property type="match status" value="1"/>
</dbReference>
<evidence type="ECO:0000259" key="1">
    <source>
        <dbReference type="SMART" id="SM00881"/>
    </source>
</evidence>
<dbReference type="RefSeq" id="WP_036639467.1">
    <property type="nucleotide sequence ID" value="NZ_JFZB01000037.1"/>
</dbReference>
<evidence type="ECO:0000313" key="3">
    <source>
        <dbReference type="Proteomes" id="UP000028824"/>
    </source>
</evidence>
<dbReference type="AlphaFoldDB" id="A0A086XRN7"/>
<feature type="domain" description="CoA-binding" evidence="1">
    <location>
        <begin position="10"/>
        <end position="108"/>
    </location>
</feature>
<dbReference type="OrthoDB" id="9804695at2"/>
<keyword evidence="3" id="KW-1185">Reference proteome</keyword>
<dbReference type="Pfam" id="PF13380">
    <property type="entry name" value="CoA_binding_2"/>
    <property type="match status" value="1"/>
</dbReference>
<dbReference type="InterPro" id="IPR003781">
    <property type="entry name" value="CoA-bd"/>
</dbReference>
<comment type="caution">
    <text evidence="2">The sequence shown here is derived from an EMBL/GenBank/DDBJ whole genome shotgun (WGS) entry which is preliminary data.</text>
</comment>
<dbReference type="Gene3D" id="3.40.50.720">
    <property type="entry name" value="NAD(P)-binding Rossmann-like Domain"/>
    <property type="match status" value="1"/>
</dbReference>
<evidence type="ECO:0000313" key="2">
    <source>
        <dbReference type="EMBL" id="KFI24687.1"/>
    </source>
</evidence>
<dbReference type="InterPro" id="IPR036291">
    <property type="entry name" value="NAD(P)-bd_dom_sf"/>
</dbReference>
<sequence>MTDAQIREILQDTRVIAIVGLSAKPERPSFHVAEFLQRRGYRIVPVNPGLAGQTLFGERVYPDLAAIPEDAHVDMVDIFRASETVPAIVTEALAHLPELRTIWTQLGVISPEGAATARAAGKRVVMDRCPKIEYPRLIG</sequence>
<accession>A0A086XRN7</accession>
<proteinExistence type="predicted"/>
<dbReference type="eggNOG" id="COG1832">
    <property type="taxonomic scope" value="Bacteria"/>
</dbReference>
<dbReference type="SMART" id="SM00881">
    <property type="entry name" value="CoA_binding"/>
    <property type="match status" value="1"/>
</dbReference>
<reference evidence="2 3" key="1">
    <citation type="submission" date="2014-03" db="EMBL/GenBank/DDBJ databases">
        <title>Genome of Paenirhodobacter enshiensis DW2-9.</title>
        <authorList>
            <person name="Wang D."/>
            <person name="Wang G."/>
        </authorList>
    </citation>
    <scope>NUCLEOTIDE SEQUENCE [LARGE SCALE GENOMIC DNA]</scope>
    <source>
        <strain evidence="2 3">DW2-9</strain>
    </source>
</reference>
<dbReference type="PANTHER" id="PTHR33303">
    <property type="entry name" value="CYTOPLASMIC PROTEIN-RELATED"/>
    <property type="match status" value="1"/>
</dbReference>
<name>A0A086XRN7_9RHOB</name>
<dbReference type="STRING" id="1105367.CG50_08155"/>
<dbReference type="PANTHER" id="PTHR33303:SF2">
    <property type="entry name" value="COA-BINDING DOMAIN-CONTAINING PROTEIN"/>
    <property type="match status" value="1"/>
</dbReference>
<protein>
    <submittedName>
        <fullName evidence="2">CoA-binding protein</fullName>
    </submittedName>
</protein>